<reference evidence="7 8" key="1">
    <citation type="submission" date="2024-05" db="EMBL/GenBank/DDBJ databases">
        <authorList>
            <person name="Wallberg A."/>
        </authorList>
    </citation>
    <scope>NUCLEOTIDE SEQUENCE [LARGE SCALE GENOMIC DNA]</scope>
</reference>
<dbReference type="InterPro" id="IPR043358">
    <property type="entry name" value="GNL1-like"/>
</dbReference>
<dbReference type="Gene3D" id="3.40.50.300">
    <property type="entry name" value="P-loop containing nucleotide triphosphate hydrolases"/>
    <property type="match status" value="1"/>
</dbReference>
<keyword evidence="1" id="KW-0547">Nucleotide-binding</keyword>
<evidence type="ECO:0000256" key="3">
    <source>
        <dbReference type="ARBA" id="ARBA00037770"/>
    </source>
</evidence>
<sequence>MQLKDRKMPQGGGGRSVAFSGKKKKEQLRARKERKINIPNPKYNNSEVEEAEKAENSYISVVTDALEAIRGPGHLDEVEELNLQPRAQQNSSSKRYNLKFKKDKDEEKERLKTFHYAKLDTICGSDMEVEINDFYPPGLNFPTRPAWRKNMSKKELDHQENRYFRLFCDKLDKDFAHQDLSLYELNLETWRQLWRVMEMADILLIIVDARYVACQFPPYLYEELSEKRNKNIILVMNKCDLIPPELVLAWEKYLMCHFPSLLLVPFSSLEGVRKKRGLMRMAAESSLRLVEACQKLVGGKVNLDSWRNKIEEERDITFDEECEVQENIVEEPDTSPLEHQRFNDGILTIGTIGHPNVGKSSLINALMGKKVVSVSRTPGHTKHFQTIFLTPKVKLCDCPGLVFPSKVSKPMQVLHGSYPIAQYRDPISAVHYMASRINVPQILKLQHPEKGTAIEWTPYFISEAWAKKRGFFLKSKGGRPDTSRGANELLRLCLNGHRSLIMYIAPPGFHENIHCFENDEKLKDIILIQGIKKDNAIEELEELQEGQLILQDNSEESDDEDQDMASEAPCRNPFELLMDDE</sequence>
<dbReference type="SUPFAM" id="SSF52540">
    <property type="entry name" value="P-loop containing nucleoside triphosphate hydrolases"/>
    <property type="match status" value="1"/>
</dbReference>
<organism evidence="7 8">
    <name type="scientific">Meganyctiphanes norvegica</name>
    <name type="common">Northern krill</name>
    <name type="synonym">Thysanopoda norvegica</name>
    <dbReference type="NCBI Taxonomy" id="48144"/>
    <lineage>
        <taxon>Eukaryota</taxon>
        <taxon>Metazoa</taxon>
        <taxon>Ecdysozoa</taxon>
        <taxon>Arthropoda</taxon>
        <taxon>Crustacea</taxon>
        <taxon>Multicrustacea</taxon>
        <taxon>Malacostraca</taxon>
        <taxon>Eumalacostraca</taxon>
        <taxon>Eucarida</taxon>
        <taxon>Euphausiacea</taxon>
        <taxon>Euphausiidae</taxon>
        <taxon>Meganyctiphanes</taxon>
    </lineage>
</organism>
<keyword evidence="2" id="KW-0342">GTP-binding</keyword>
<comment type="caution">
    <text evidence="7">The sequence shown here is derived from an EMBL/GenBank/DDBJ whole genome shotgun (WGS) entry which is preliminary data.</text>
</comment>
<feature type="compositionally biased region" description="Acidic residues" evidence="5">
    <location>
        <begin position="553"/>
        <end position="564"/>
    </location>
</feature>
<feature type="region of interest" description="Disordered" evidence="5">
    <location>
        <begin position="547"/>
        <end position="581"/>
    </location>
</feature>
<evidence type="ECO:0000256" key="2">
    <source>
        <dbReference type="ARBA" id="ARBA00023134"/>
    </source>
</evidence>
<evidence type="ECO:0000256" key="4">
    <source>
        <dbReference type="ARBA" id="ARBA00039902"/>
    </source>
</evidence>
<comment type="function">
    <text evidence="3">Possible regulatory or functional link with the histocompatibility cluster.</text>
</comment>
<proteinExistence type="predicted"/>
<dbReference type="Pfam" id="PF01926">
    <property type="entry name" value="MMR_HSR1"/>
    <property type="match status" value="1"/>
</dbReference>
<dbReference type="EMBL" id="CAXKWB010003635">
    <property type="protein sequence ID" value="CAL4069745.1"/>
    <property type="molecule type" value="Genomic_DNA"/>
</dbReference>
<dbReference type="CDD" id="cd01857">
    <property type="entry name" value="HSR1_MMR1"/>
    <property type="match status" value="1"/>
</dbReference>
<dbReference type="PRINTS" id="PR00326">
    <property type="entry name" value="GTP1OBG"/>
</dbReference>
<accession>A0AAV2Q6D2</accession>
<dbReference type="AlphaFoldDB" id="A0AAV2Q6D2"/>
<dbReference type="PANTHER" id="PTHR45709">
    <property type="entry name" value="LARGE SUBUNIT GTPASE 1 HOMOLOG-RELATED"/>
    <property type="match status" value="1"/>
</dbReference>
<name>A0AAV2Q6D2_MEGNR</name>
<evidence type="ECO:0000256" key="1">
    <source>
        <dbReference type="ARBA" id="ARBA00022741"/>
    </source>
</evidence>
<evidence type="ECO:0000259" key="6">
    <source>
        <dbReference type="Pfam" id="PF01926"/>
    </source>
</evidence>
<dbReference type="PANTHER" id="PTHR45709:SF3">
    <property type="entry name" value="GUANINE NUCLEOTIDE-BINDING PROTEIN-LIKE 1"/>
    <property type="match status" value="1"/>
</dbReference>
<dbReference type="InterPro" id="IPR027417">
    <property type="entry name" value="P-loop_NTPase"/>
</dbReference>
<feature type="compositionally biased region" description="Basic residues" evidence="5">
    <location>
        <begin position="21"/>
        <end position="34"/>
    </location>
</feature>
<feature type="domain" description="G" evidence="6">
    <location>
        <begin position="349"/>
        <end position="403"/>
    </location>
</feature>
<dbReference type="GO" id="GO:0003924">
    <property type="term" value="F:GTPase activity"/>
    <property type="evidence" value="ECO:0007669"/>
    <property type="project" value="InterPro"/>
</dbReference>
<dbReference type="InterPro" id="IPR006073">
    <property type="entry name" value="GTP-bd"/>
</dbReference>
<dbReference type="GO" id="GO:0005525">
    <property type="term" value="F:GTP binding"/>
    <property type="evidence" value="ECO:0007669"/>
    <property type="project" value="UniProtKB-KW"/>
</dbReference>
<gene>
    <name evidence="7" type="ORF">MNOR_LOCUS8013</name>
</gene>
<keyword evidence="8" id="KW-1185">Reference proteome</keyword>
<protein>
    <recommendedName>
        <fullName evidence="4">Guanine nucleotide-binding protein-like 1</fullName>
    </recommendedName>
</protein>
<evidence type="ECO:0000313" key="7">
    <source>
        <dbReference type="EMBL" id="CAL4069745.1"/>
    </source>
</evidence>
<feature type="region of interest" description="Disordered" evidence="5">
    <location>
        <begin position="1"/>
        <end position="51"/>
    </location>
</feature>
<dbReference type="Proteomes" id="UP001497623">
    <property type="component" value="Unassembled WGS sequence"/>
</dbReference>
<evidence type="ECO:0000256" key="5">
    <source>
        <dbReference type="SAM" id="MobiDB-lite"/>
    </source>
</evidence>
<evidence type="ECO:0000313" key="8">
    <source>
        <dbReference type="Proteomes" id="UP001497623"/>
    </source>
</evidence>